<keyword evidence="2" id="KW-1185">Reference proteome</keyword>
<dbReference type="EMBL" id="UYSU01033918">
    <property type="protein sequence ID" value="VDL93335.1"/>
    <property type="molecule type" value="Genomic_DNA"/>
</dbReference>
<evidence type="ECO:0000313" key="2">
    <source>
        <dbReference type="Proteomes" id="UP000275846"/>
    </source>
</evidence>
<accession>A0A183SRV2</accession>
<dbReference type="WBParaSite" id="SSLN_0000716901-mRNA-1">
    <property type="protein sequence ID" value="SSLN_0000716901-mRNA-1"/>
    <property type="gene ID" value="SSLN_0000716901"/>
</dbReference>
<evidence type="ECO:0000313" key="1">
    <source>
        <dbReference type="EMBL" id="VDL93335.1"/>
    </source>
</evidence>
<sequence length="132" mass="14269">MLQVIGPFNVLGDPITPSNHLHMPSSLASCCELRPIQASDIPITALPATSSQLSEMRALYFGPKTSERSHSVASVETPAVAALLYPKLSHLEVTPCESPFCQIQRPPGQANVYTSNAHVQTVKSNSFETRQP</sequence>
<gene>
    <name evidence="1" type="ORF">SSLN_LOCUS6950</name>
</gene>
<dbReference type="AlphaFoldDB" id="A0A183SRV2"/>
<proteinExistence type="predicted"/>
<reference evidence="3" key="1">
    <citation type="submission" date="2016-06" db="UniProtKB">
        <authorList>
            <consortium name="WormBaseParasite"/>
        </authorList>
    </citation>
    <scope>IDENTIFICATION</scope>
</reference>
<protein>
    <submittedName>
        <fullName evidence="1 3">Uncharacterized protein</fullName>
    </submittedName>
</protein>
<organism evidence="3">
    <name type="scientific">Schistocephalus solidus</name>
    <name type="common">Tapeworm</name>
    <dbReference type="NCBI Taxonomy" id="70667"/>
    <lineage>
        <taxon>Eukaryota</taxon>
        <taxon>Metazoa</taxon>
        <taxon>Spiralia</taxon>
        <taxon>Lophotrochozoa</taxon>
        <taxon>Platyhelminthes</taxon>
        <taxon>Cestoda</taxon>
        <taxon>Eucestoda</taxon>
        <taxon>Diphyllobothriidea</taxon>
        <taxon>Diphyllobothriidae</taxon>
        <taxon>Schistocephalus</taxon>
    </lineage>
</organism>
<reference evidence="1 2" key="2">
    <citation type="submission" date="2018-11" db="EMBL/GenBank/DDBJ databases">
        <authorList>
            <consortium name="Pathogen Informatics"/>
        </authorList>
    </citation>
    <scope>NUCLEOTIDE SEQUENCE [LARGE SCALE GENOMIC DNA]</scope>
    <source>
        <strain evidence="1 2">NST_G2</strain>
    </source>
</reference>
<evidence type="ECO:0000313" key="3">
    <source>
        <dbReference type="WBParaSite" id="SSLN_0000716901-mRNA-1"/>
    </source>
</evidence>
<name>A0A183SRV2_SCHSO</name>
<dbReference type="Proteomes" id="UP000275846">
    <property type="component" value="Unassembled WGS sequence"/>
</dbReference>